<dbReference type="RefSeq" id="XP_014564880.1">
    <property type="nucleotide sequence ID" value="XM_014709394.1"/>
</dbReference>
<dbReference type="AlphaFoldDB" id="G7DV64"/>
<dbReference type="eggNOG" id="KOG1453">
    <property type="taxonomic scope" value="Eukaryota"/>
</dbReference>
<dbReference type="Pfam" id="PF00611">
    <property type="entry name" value="FCH"/>
    <property type="match status" value="1"/>
</dbReference>
<keyword evidence="5" id="KW-1185">Reference proteome</keyword>
<dbReference type="SMART" id="SM00324">
    <property type="entry name" value="RhoGAP"/>
    <property type="match status" value="1"/>
</dbReference>
<dbReference type="GO" id="GO:0005737">
    <property type="term" value="C:cytoplasm"/>
    <property type="evidence" value="ECO:0007669"/>
    <property type="project" value="TreeGrafter"/>
</dbReference>
<evidence type="ECO:0000256" key="1">
    <source>
        <dbReference type="ARBA" id="ARBA00022468"/>
    </source>
</evidence>
<evidence type="ECO:0000256" key="2">
    <source>
        <dbReference type="SAM" id="MobiDB-lite"/>
    </source>
</evidence>
<dbReference type="SUPFAM" id="SSF48350">
    <property type="entry name" value="GTPase activation domain, GAP"/>
    <property type="match status" value="1"/>
</dbReference>
<dbReference type="Gene3D" id="1.20.1270.60">
    <property type="entry name" value="Arfaptin homology (AH) domain/BAR domain"/>
    <property type="match status" value="2"/>
</dbReference>
<comment type="caution">
    <text evidence="4">The sequence shown here is derived from an EMBL/GenBank/DDBJ whole genome shotgun (WGS) entry which is preliminary data.</text>
</comment>
<dbReference type="EMBL" id="BABT02000035">
    <property type="protein sequence ID" value="GAA94474.1"/>
    <property type="molecule type" value="Genomic_DNA"/>
</dbReference>
<reference evidence="4 5" key="2">
    <citation type="journal article" date="2012" name="Open Biol.">
        <title>Characteristics of nucleosomes and linker DNA regions on the genome of the basidiomycete Mixia osmundae revealed by mono- and dinucleosome mapping.</title>
        <authorList>
            <person name="Nishida H."/>
            <person name="Kondo S."/>
            <person name="Matsumoto T."/>
            <person name="Suzuki Y."/>
            <person name="Yoshikawa H."/>
            <person name="Taylor T.D."/>
            <person name="Sugiyama J."/>
        </authorList>
    </citation>
    <scope>NUCLEOTIDE SEQUENCE [LARGE SCALE GENOMIC DNA]</scope>
    <source>
        <strain evidence="5">CBS 9802 / IAM 14324 / JCM 22182 / KY 12970</strain>
    </source>
</reference>
<organism evidence="4 5">
    <name type="scientific">Mixia osmundae (strain CBS 9802 / IAM 14324 / JCM 22182 / KY 12970)</name>
    <dbReference type="NCBI Taxonomy" id="764103"/>
    <lineage>
        <taxon>Eukaryota</taxon>
        <taxon>Fungi</taxon>
        <taxon>Dikarya</taxon>
        <taxon>Basidiomycota</taxon>
        <taxon>Pucciniomycotina</taxon>
        <taxon>Mixiomycetes</taxon>
        <taxon>Mixiales</taxon>
        <taxon>Mixiaceae</taxon>
        <taxon>Mixia</taxon>
    </lineage>
</organism>
<evidence type="ECO:0000313" key="4">
    <source>
        <dbReference type="EMBL" id="GAA94474.1"/>
    </source>
</evidence>
<dbReference type="GO" id="GO:0007165">
    <property type="term" value="P:signal transduction"/>
    <property type="evidence" value="ECO:0007669"/>
    <property type="project" value="InterPro"/>
</dbReference>
<accession>G7DV64</accession>
<sequence length="702" mass="77447">MESSTSLDHLGDLQGELDSYLTFLRSRAVLEEKHSEALVKLVRQDEAVGKRGKQTTIRRAWQSLRDSALKDARAHALLADEIRRQLVEPMTLFRDGKERIRRRIKEEDKASATSLTEYTHVVQRLAATYRHTCEAVLANNAQEEAVETRKRLLGADPDQQGVSPPRSPPLLGFRPRSVSHELATANGLPTINTKVISGTTGNLKETQTPTAHSHASFKAGKQLTTLMNRLGSHAERMNVAATERRSSATESNLQRSLTKSVKVKREAEEADREYRKGVFQLETLRLNRDRVLRSSHDSLTQTVRELGEELHHQWLDFAYSQRAINVSRSATCDVLEQRVREIDPDADARLYADDTAADLVGSEPVCYENYFVGKCLSLIFGVGLTDYAAANPGLLVPIVVQRCIAEIDCRGLSVEGIYRVSGSSSKVQEVVLEIERDERMFQFDPNAHDVFTICGVLKLYLRQLPTPLFPLPLADRELISMPTNEEEAMAVTGTLASRLRRLAPAHQATLKALCQHLARVAAYESENRMSVSALAVVFSPAVFGDDDGMAMISAQRHSAALQMMILFQATIFAELPILPSPGMSQPRSKRISSISGGSEGFHTVEAPRSSPPNLPGPNAQASDSSPPRAATLSRRSSIRRTSNPLRGSISFDTPVRGSHPLPQPPTTSHAQSLPATPQMYDEDQAWTRSRGLPLGARPIGVP</sequence>
<dbReference type="InterPro" id="IPR008936">
    <property type="entry name" value="Rho_GTPase_activation_prot"/>
</dbReference>
<keyword evidence="1" id="KW-0343">GTPase activation</keyword>
<dbReference type="Pfam" id="PF00620">
    <property type="entry name" value="RhoGAP"/>
    <property type="match status" value="1"/>
</dbReference>
<dbReference type="OrthoDB" id="79452at2759"/>
<proteinExistence type="predicted"/>
<reference evidence="4 5" key="1">
    <citation type="journal article" date="2011" name="J. Gen. Appl. Microbiol.">
        <title>Draft genome sequencing of the enigmatic basidiomycete Mixia osmundae.</title>
        <authorList>
            <person name="Nishida H."/>
            <person name="Nagatsuka Y."/>
            <person name="Sugiyama J."/>
        </authorList>
    </citation>
    <scope>NUCLEOTIDE SEQUENCE [LARGE SCALE GENOMIC DNA]</scope>
    <source>
        <strain evidence="5">CBS 9802 / IAM 14324 / JCM 22182 / KY 12970</strain>
    </source>
</reference>
<dbReference type="SUPFAM" id="SSF103657">
    <property type="entry name" value="BAR/IMD domain-like"/>
    <property type="match status" value="1"/>
</dbReference>
<dbReference type="Gene3D" id="1.10.555.10">
    <property type="entry name" value="Rho GTPase activation protein"/>
    <property type="match status" value="1"/>
</dbReference>
<feature type="compositionally biased region" description="Polar residues" evidence="2">
    <location>
        <begin position="666"/>
        <end position="675"/>
    </location>
</feature>
<dbReference type="GO" id="GO:0005096">
    <property type="term" value="F:GTPase activator activity"/>
    <property type="evidence" value="ECO:0007669"/>
    <property type="project" value="UniProtKB-KW"/>
</dbReference>
<dbReference type="InterPro" id="IPR000198">
    <property type="entry name" value="RhoGAP_dom"/>
</dbReference>
<dbReference type="InParanoid" id="G7DV64"/>
<dbReference type="InterPro" id="IPR027267">
    <property type="entry name" value="AH/BAR_dom_sf"/>
</dbReference>
<dbReference type="InterPro" id="IPR050729">
    <property type="entry name" value="Rho-GAP"/>
</dbReference>
<dbReference type="PANTHER" id="PTHR23176:SF134">
    <property type="entry name" value="RHO-TYPE GTPASE-ACTIVATING PROTEIN"/>
    <property type="match status" value="1"/>
</dbReference>
<dbReference type="PANTHER" id="PTHR23176">
    <property type="entry name" value="RHO/RAC/CDC GTPASE-ACTIVATING PROTEIN"/>
    <property type="match status" value="1"/>
</dbReference>
<dbReference type="CDD" id="cd00159">
    <property type="entry name" value="RhoGAP"/>
    <property type="match status" value="1"/>
</dbReference>
<dbReference type="InterPro" id="IPR001060">
    <property type="entry name" value="FCH_dom"/>
</dbReference>
<feature type="domain" description="Rho-GAP" evidence="3">
    <location>
        <begin position="382"/>
        <end position="572"/>
    </location>
</feature>
<gene>
    <name evidence="4" type="primary">Mo01126</name>
    <name evidence="4" type="ORF">E5Q_01126</name>
</gene>
<name>G7DV64_MIXOS</name>
<feature type="compositionally biased region" description="Low complexity" evidence="2">
    <location>
        <begin position="633"/>
        <end position="642"/>
    </location>
</feature>
<dbReference type="PROSITE" id="PS50238">
    <property type="entry name" value="RHOGAP"/>
    <property type="match status" value="1"/>
</dbReference>
<dbReference type="HOGENOM" id="CLU_008682_1_1_1"/>
<dbReference type="OMA" id="GECRDLI"/>
<evidence type="ECO:0000313" key="5">
    <source>
        <dbReference type="Proteomes" id="UP000009131"/>
    </source>
</evidence>
<feature type="region of interest" description="Disordered" evidence="2">
    <location>
        <begin position="579"/>
        <end position="702"/>
    </location>
</feature>
<evidence type="ECO:0000259" key="3">
    <source>
        <dbReference type="PROSITE" id="PS50238"/>
    </source>
</evidence>
<protein>
    <recommendedName>
        <fullName evidence="3">Rho-GAP domain-containing protein</fullName>
    </recommendedName>
</protein>
<dbReference type="Proteomes" id="UP000009131">
    <property type="component" value="Unassembled WGS sequence"/>
</dbReference>
<dbReference type="STRING" id="764103.G7DV64"/>